<gene>
    <name evidence="1" type="ORF">SAMN05720606_111162</name>
</gene>
<dbReference type="SUPFAM" id="SSF53335">
    <property type="entry name" value="S-adenosyl-L-methionine-dependent methyltransferases"/>
    <property type="match status" value="1"/>
</dbReference>
<evidence type="ECO:0000313" key="1">
    <source>
        <dbReference type="EMBL" id="SCY89270.1"/>
    </source>
</evidence>
<dbReference type="Gene3D" id="3.40.50.150">
    <property type="entry name" value="Vaccinia Virus protein VP39"/>
    <property type="match status" value="1"/>
</dbReference>
<dbReference type="AlphaFoldDB" id="A0A1G5JN08"/>
<dbReference type="RefSeq" id="WP_244159343.1">
    <property type="nucleotide sequence ID" value="NZ_FMVM01000011.1"/>
</dbReference>
<keyword evidence="2" id="KW-1185">Reference proteome</keyword>
<protein>
    <recommendedName>
        <fullName evidence="3">Methyltransferase domain-containing protein</fullName>
    </recommendedName>
</protein>
<accession>A0A1G5JN08</accession>
<dbReference type="STRING" id="582692.SAMN05720606_111162"/>
<dbReference type="Proteomes" id="UP000198538">
    <property type="component" value="Unassembled WGS sequence"/>
</dbReference>
<dbReference type="InterPro" id="IPR029063">
    <property type="entry name" value="SAM-dependent_MTases_sf"/>
</dbReference>
<organism evidence="1 2">
    <name type="scientific">Paenibacillus polysaccharolyticus</name>
    <dbReference type="NCBI Taxonomy" id="582692"/>
    <lineage>
        <taxon>Bacteria</taxon>
        <taxon>Bacillati</taxon>
        <taxon>Bacillota</taxon>
        <taxon>Bacilli</taxon>
        <taxon>Bacillales</taxon>
        <taxon>Paenibacillaceae</taxon>
        <taxon>Paenibacillus</taxon>
    </lineage>
</organism>
<evidence type="ECO:0008006" key="3">
    <source>
        <dbReference type="Google" id="ProtNLM"/>
    </source>
</evidence>
<proteinExistence type="predicted"/>
<sequence>MSMEWYDMIARRNGGYRARAQYIWDGKSAEEMFEERLIQLLPGYTSVLDAGCGHGDFTLKMGAHATHITGFPHPLLNTEDFSLREACCLEYIRM</sequence>
<dbReference type="EMBL" id="FMVM01000011">
    <property type="protein sequence ID" value="SCY89270.1"/>
    <property type="molecule type" value="Genomic_DNA"/>
</dbReference>
<name>A0A1G5JN08_9BACL</name>
<reference evidence="2" key="1">
    <citation type="submission" date="2016-10" db="EMBL/GenBank/DDBJ databases">
        <authorList>
            <person name="Varghese N."/>
            <person name="Submissions S."/>
        </authorList>
    </citation>
    <scope>NUCLEOTIDE SEQUENCE [LARGE SCALE GENOMIC DNA]</scope>
    <source>
        <strain evidence="2">BL9</strain>
    </source>
</reference>
<evidence type="ECO:0000313" key="2">
    <source>
        <dbReference type="Proteomes" id="UP000198538"/>
    </source>
</evidence>